<evidence type="ECO:0000256" key="1">
    <source>
        <dbReference type="ARBA" id="ARBA00004477"/>
    </source>
</evidence>
<keyword evidence="5 12" id="KW-0337">GPI-anchor biosynthesis</keyword>
<dbReference type="SUPFAM" id="SSF53649">
    <property type="entry name" value="Alkaline phosphatase-like"/>
    <property type="match status" value="1"/>
</dbReference>
<dbReference type="PANTHER" id="PTHR12250">
    <property type="entry name" value="PHOSPHATIDYLINOSITOL GLYCAN, CLASS N"/>
    <property type="match status" value="1"/>
</dbReference>
<feature type="transmembrane region" description="Helical" evidence="12">
    <location>
        <begin position="822"/>
        <end position="845"/>
    </location>
</feature>
<feature type="transmembrane region" description="Helical" evidence="12">
    <location>
        <begin position="546"/>
        <end position="579"/>
    </location>
</feature>
<gene>
    <name evidence="14" type="ORF">R5R35_009549</name>
</gene>
<evidence type="ECO:0000256" key="3">
    <source>
        <dbReference type="ARBA" id="ARBA00008400"/>
    </source>
</evidence>
<evidence type="ECO:0000256" key="4">
    <source>
        <dbReference type="ARBA" id="ARBA00020831"/>
    </source>
</evidence>
<evidence type="ECO:0000256" key="5">
    <source>
        <dbReference type="ARBA" id="ARBA00022502"/>
    </source>
</evidence>
<dbReference type="AlphaFoldDB" id="A0AAN9VI65"/>
<dbReference type="GO" id="GO:0006506">
    <property type="term" value="P:GPI anchor biosynthetic process"/>
    <property type="evidence" value="ECO:0007669"/>
    <property type="project" value="UniProtKB-KW"/>
</dbReference>
<feature type="transmembrane region" description="Helical" evidence="12">
    <location>
        <begin position="857"/>
        <end position="877"/>
    </location>
</feature>
<feature type="transmembrane region" description="Helical" evidence="12">
    <location>
        <begin position="433"/>
        <end position="458"/>
    </location>
</feature>
<comment type="pathway">
    <text evidence="2 12">Glycolipid biosynthesis; glycosylphosphatidylinositol-anchor biosynthesis.</text>
</comment>
<evidence type="ECO:0000259" key="13">
    <source>
        <dbReference type="Pfam" id="PF04987"/>
    </source>
</evidence>
<dbReference type="InterPro" id="IPR007070">
    <property type="entry name" value="GPI_EtnP_transferase_1"/>
</dbReference>
<sequence>MWTICLGFAVHLVFLVSIFDIYFKSPIVHGMSPHAAPLEPPARRLVLFVADGLRADSFFGKADSCPFLREIIGRHGTWGVSHTRVPTETRPGHVALIAGLYEDPSAIAKGWKENPVQFDSVFNQSRETWSWGSPDILPMFSKGASGNHVWMDMYDAEEQDFSGKHNTTRLDLWVFDRVKKFFHEAHNDKTLLQRLHQDRIVFFLHLLGLDTAGHTHKPYSKEYEENLRAVDQGVREIVQLLEEFYNSDNRTAFIFTSDHGMTDWGSHGAGDVSETTTPLVVWGAGISGPHPAVPRRTPASPSSWGLGHLARRDVAQADITPLMASLLGISIPVNSVGVLPKEYLDVPEQMLAELVFANARQIAAQYTRKREMTEANTVAWLYQPFPALAQSKEEELVDEIRSNIYGGRYREAVALSEVLMKTCLTGINYYETYYQALLLTCVTLAFLGWICWLLSSLFSRPMSDSNKFYGVNKLLEGGIGLNSIFLFLVVGTVYLVWIQRMPPQMYIYCTLPELLWWAVARQHSVVLPAFRSLKNTWGSLWSPVGRVILCIAGVEILVLAFFWRAVLSVALLGLAMWPLVFHRHAIPCKMLLAWMTTSACVAVFPALPVVGKEADSRLVQLTGLLGLAFSGIAALVVHRVQDIDRRSTRVLTILVLCLMLTLWNIHSTENSLIMRLGLPLFNQILSWMLCGVVMLLPLMGSCQGLPRLLSLVIALFIPFLLLSASHEPLFLLALTLHLLCWLLLETYLAPQACSVSEITFDVHDCKIKDITSKHHMTLSDFRRAYFFLFYVILSFFGTGNIASLNSFDPTWVRCFVTVFSPFLMTTLILWKTVIPFFLVTCVFRAQNVMLQVPADQLFLLMLIQCDLVGVHFLHLVTNQGSWLDIGTSISHFVIVQATTLFLLLLYGMARLCTGAQIFPASSVHWTNVETHKSLESGSVPTSVPTNCLLDVRFALANEQSVPRKRHFE</sequence>
<keyword evidence="6 12" id="KW-0808">Transferase</keyword>
<evidence type="ECO:0000256" key="8">
    <source>
        <dbReference type="ARBA" id="ARBA00022824"/>
    </source>
</evidence>
<feature type="transmembrane region" description="Helical" evidence="12">
    <location>
        <begin position="730"/>
        <end position="748"/>
    </location>
</feature>
<dbReference type="EMBL" id="JAZDUA010000207">
    <property type="protein sequence ID" value="KAK7864293.1"/>
    <property type="molecule type" value="Genomic_DNA"/>
</dbReference>
<comment type="function">
    <text evidence="12">Ethanolamine phosphate transferase involved in glycosylphosphatidylinositol-anchor biosynthesis. Transfers ethanolamine phosphate to the first alpha-1,4-linked mannose of the glycosylphosphatidylinositol precursor of GPI-anchor.</text>
</comment>
<keyword evidence="10 12" id="KW-0472">Membrane</keyword>
<comment type="subcellular location">
    <subcellularLocation>
        <location evidence="1 12">Endoplasmic reticulum membrane</location>
        <topology evidence="1 12">Multi-pass membrane protein</topology>
    </subcellularLocation>
</comment>
<dbReference type="InterPro" id="IPR017852">
    <property type="entry name" value="GPI_EtnP_transferase_1_C"/>
</dbReference>
<dbReference type="EC" id="2.-.-.-" evidence="12"/>
<accession>A0AAN9VI65</accession>
<reference evidence="14 15" key="1">
    <citation type="submission" date="2024-03" db="EMBL/GenBank/DDBJ databases">
        <title>The genome assembly and annotation of the cricket Gryllus longicercus Weissman &amp; Gray.</title>
        <authorList>
            <person name="Szrajer S."/>
            <person name="Gray D."/>
            <person name="Ylla G."/>
        </authorList>
    </citation>
    <scope>NUCLEOTIDE SEQUENCE [LARGE SCALE GENOMIC DNA]</scope>
    <source>
        <strain evidence="14">DAG 2021-001</strain>
        <tissue evidence="14">Whole body minus gut</tissue>
    </source>
</reference>
<dbReference type="CDD" id="cd16020">
    <property type="entry name" value="GPI_EPT_1"/>
    <property type="match status" value="1"/>
</dbReference>
<feature type="transmembrane region" description="Helical" evidence="12">
    <location>
        <begin position="591"/>
        <end position="611"/>
    </location>
</feature>
<feature type="domain" description="GPI ethanolamine phosphate transferase 1 C-terminal" evidence="13">
    <location>
        <begin position="426"/>
        <end position="881"/>
    </location>
</feature>
<evidence type="ECO:0000256" key="6">
    <source>
        <dbReference type="ARBA" id="ARBA00022679"/>
    </source>
</evidence>
<feature type="transmembrane region" description="Helical" evidence="12">
    <location>
        <begin position="784"/>
        <end position="802"/>
    </location>
</feature>
<dbReference type="Pfam" id="PF04987">
    <property type="entry name" value="PigN"/>
    <property type="match status" value="1"/>
</dbReference>
<evidence type="ECO:0000256" key="10">
    <source>
        <dbReference type="ARBA" id="ARBA00023136"/>
    </source>
</evidence>
<dbReference type="Gene3D" id="3.40.720.10">
    <property type="entry name" value="Alkaline Phosphatase, subunit A"/>
    <property type="match status" value="1"/>
</dbReference>
<feature type="transmembrane region" description="Helical" evidence="12">
    <location>
        <begin position="649"/>
        <end position="666"/>
    </location>
</feature>
<keyword evidence="7 12" id="KW-0812">Transmembrane</keyword>
<dbReference type="FunFam" id="3.40.720.10:FF:000015">
    <property type="entry name" value="GPI ethanolamine phosphate transferase 1"/>
    <property type="match status" value="1"/>
</dbReference>
<evidence type="ECO:0000256" key="2">
    <source>
        <dbReference type="ARBA" id="ARBA00004687"/>
    </source>
</evidence>
<keyword evidence="8 12" id="KW-0256">Endoplasmic reticulum</keyword>
<dbReference type="InterPro" id="IPR017850">
    <property type="entry name" value="Alkaline_phosphatase_core_sf"/>
</dbReference>
<keyword evidence="15" id="KW-1185">Reference proteome</keyword>
<keyword evidence="9 12" id="KW-1133">Transmembrane helix</keyword>
<dbReference type="GO" id="GO:0005789">
    <property type="term" value="C:endoplasmic reticulum membrane"/>
    <property type="evidence" value="ECO:0007669"/>
    <property type="project" value="UniProtKB-SubCell"/>
</dbReference>
<feature type="transmembrane region" description="Helical" evidence="12">
    <location>
        <begin position="617"/>
        <end position="637"/>
    </location>
</feature>
<dbReference type="Pfam" id="PF01663">
    <property type="entry name" value="Phosphodiest"/>
    <property type="match status" value="1"/>
</dbReference>
<dbReference type="InterPro" id="IPR037671">
    <property type="entry name" value="PIGN_N"/>
</dbReference>
<protein>
    <recommendedName>
        <fullName evidence="4 12">GPI ethanolamine phosphate transferase 1</fullName>
        <ecNumber evidence="12">2.-.-.-</ecNumber>
    </recommendedName>
</protein>
<proteinExistence type="inferred from homology"/>
<name>A0AAN9VI65_9ORTH</name>
<dbReference type="GO" id="GO:0051377">
    <property type="term" value="F:mannose-ethanolamine phosphotransferase activity"/>
    <property type="evidence" value="ECO:0007669"/>
    <property type="project" value="UniProtKB-UniRule"/>
</dbReference>
<evidence type="ECO:0000313" key="15">
    <source>
        <dbReference type="Proteomes" id="UP001378592"/>
    </source>
</evidence>
<keyword evidence="11" id="KW-0325">Glycoprotein</keyword>
<feature type="transmembrane region" description="Helical" evidence="12">
    <location>
        <begin position="479"/>
        <end position="498"/>
    </location>
</feature>
<evidence type="ECO:0000256" key="12">
    <source>
        <dbReference type="RuleBase" id="RU367138"/>
    </source>
</evidence>
<evidence type="ECO:0000313" key="14">
    <source>
        <dbReference type="EMBL" id="KAK7864293.1"/>
    </source>
</evidence>
<comment type="similarity">
    <text evidence="3 12">Belongs to the PIGG/PIGN/PIGO family. PIGN subfamily.</text>
</comment>
<comment type="caution">
    <text evidence="14">The sequence shown here is derived from an EMBL/GenBank/DDBJ whole genome shotgun (WGS) entry which is preliminary data.</text>
</comment>
<evidence type="ECO:0000256" key="7">
    <source>
        <dbReference type="ARBA" id="ARBA00022692"/>
    </source>
</evidence>
<dbReference type="PANTHER" id="PTHR12250:SF0">
    <property type="entry name" value="GPI ETHANOLAMINE PHOSPHATE TRANSFERASE 1"/>
    <property type="match status" value="1"/>
</dbReference>
<evidence type="ECO:0000256" key="11">
    <source>
        <dbReference type="ARBA" id="ARBA00023180"/>
    </source>
</evidence>
<organism evidence="14 15">
    <name type="scientific">Gryllus longicercus</name>
    <dbReference type="NCBI Taxonomy" id="2509291"/>
    <lineage>
        <taxon>Eukaryota</taxon>
        <taxon>Metazoa</taxon>
        <taxon>Ecdysozoa</taxon>
        <taxon>Arthropoda</taxon>
        <taxon>Hexapoda</taxon>
        <taxon>Insecta</taxon>
        <taxon>Pterygota</taxon>
        <taxon>Neoptera</taxon>
        <taxon>Polyneoptera</taxon>
        <taxon>Orthoptera</taxon>
        <taxon>Ensifera</taxon>
        <taxon>Gryllidea</taxon>
        <taxon>Grylloidea</taxon>
        <taxon>Gryllidae</taxon>
        <taxon>Gryllinae</taxon>
        <taxon>Gryllus</taxon>
    </lineage>
</organism>
<evidence type="ECO:0000256" key="9">
    <source>
        <dbReference type="ARBA" id="ARBA00022989"/>
    </source>
</evidence>
<feature type="transmembrane region" description="Helical" evidence="12">
    <location>
        <begin position="889"/>
        <end position="909"/>
    </location>
</feature>
<dbReference type="Proteomes" id="UP001378592">
    <property type="component" value="Unassembled WGS sequence"/>
</dbReference>
<feature type="transmembrane region" description="Helical" evidence="12">
    <location>
        <begin position="708"/>
        <end position="724"/>
    </location>
</feature>
<dbReference type="InterPro" id="IPR002591">
    <property type="entry name" value="Phosphodiest/P_Trfase"/>
</dbReference>
<feature type="transmembrane region" description="Helical" evidence="12">
    <location>
        <begin position="672"/>
        <end position="696"/>
    </location>
</feature>